<gene>
    <name evidence="2" type="ORF">EV192_102380</name>
</gene>
<dbReference type="Pfam" id="PF17314">
    <property type="entry name" value="DUF5360"/>
    <property type="match status" value="1"/>
</dbReference>
<dbReference type="EMBL" id="SLWS01000002">
    <property type="protein sequence ID" value="TCO62243.1"/>
    <property type="molecule type" value="Genomic_DNA"/>
</dbReference>
<name>A0A4R2JPX4_9PSEU</name>
<comment type="caution">
    <text evidence="2">The sequence shown here is derived from an EMBL/GenBank/DDBJ whole genome shotgun (WGS) entry which is preliminary data.</text>
</comment>
<protein>
    <submittedName>
        <fullName evidence="2">Uncharacterized protein</fullName>
    </submittedName>
</protein>
<feature type="transmembrane region" description="Helical" evidence="1">
    <location>
        <begin position="21"/>
        <end position="42"/>
    </location>
</feature>
<organism evidence="2 3">
    <name type="scientific">Actinocrispum wychmicini</name>
    <dbReference type="NCBI Taxonomy" id="1213861"/>
    <lineage>
        <taxon>Bacteria</taxon>
        <taxon>Bacillati</taxon>
        <taxon>Actinomycetota</taxon>
        <taxon>Actinomycetes</taxon>
        <taxon>Pseudonocardiales</taxon>
        <taxon>Pseudonocardiaceae</taxon>
        <taxon>Actinocrispum</taxon>
    </lineage>
</organism>
<keyword evidence="3" id="KW-1185">Reference proteome</keyword>
<evidence type="ECO:0000313" key="3">
    <source>
        <dbReference type="Proteomes" id="UP000295680"/>
    </source>
</evidence>
<keyword evidence="1" id="KW-0472">Membrane</keyword>
<reference evidence="2 3" key="1">
    <citation type="submission" date="2019-03" db="EMBL/GenBank/DDBJ databases">
        <title>Genomic Encyclopedia of Type Strains, Phase IV (KMG-IV): sequencing the most valuable type-strain genomes for metagenomic binning, comparative biology and taxonomic classification.</title>
        <authorList>
            <person name="Goeker M."/>
        </authorList>
    </citation>
    <scope>NUCLEOTIDE SEQUENCE [LARGE SCALE GENOMIC DNA]</scope>
    <source>
        <strain evidence="2 3">DSM 45934</strain>
    </source>
</reference>
<evidence type="ECO:0000313" key="2">
    <source>
        <dbReference type="EMBL" id="TCO62243.1"/>
    </source>
</evidence>
<keyword evidence="1" id="KW-0812">Transmembrane</keyword>
<accession>A0A4R2JPX4</accession>
<dbReference type="InterPro" id="IPR020348">
    <property type="entry name" value="Uncharacterised_YvaD"/>
</dbReference>
<sequence>MTDMSCLPRLPCLPPWRLVRKAMLGTDIGFLIYWTVVIAGIIPPSLAYQDYLNPILTDWNKSFLLLDVLASLTGLIGVRTRRRVLVVVSLVLTSTAGLQAVSFWLLRGDFTLMWWLPNLWLLLFPLPAIVVAARHPSLR</sequence>
<feature type="transmembrane region" description="Helical" evidence="1">
    <location>
        <begin position="85"/>
        <end position="106"/>
    </location>
</feature>
<dbReference type="AlphaFoldDB" id="A0A4R2JPX4"/>
<feature type="transmembrane region" description="Helical" evidence="1">
    <location>
        <begin position="62"/>
        <end position="78"/>
    </location>
</feature>
<evidence type="ECO:0000256" key="1">
    <source>
        <dbReference type="SAM" id="Phobius"/>
    </source>
</evidence>
<feature type="transmembrane region" description="Helical" evidence="1">
    <location>
        <begin position="112"/>
        <end position="133"/>
    </location>
</feature>
<dbReference type="RefSeq" id="WP_207925968.1">
    <property type="nucleotide sequence ID" value="NZ_SLWS01000002.1"/>
</dbReference>
<dbReference type="Proteomes" id="UP000295680">
    <property type="component" value="Unassembled WGS sequence"/>
</dbReference>
<proteinExistence type="predicted"/>
<keyword evidence="1" id="KW-1133">Transmembrane helix</keyword>